<gene>
    <name evidence="3" type="ORF">BCR38DRAFT_407993</name>
</gene>
<accession>A0A1Y2E3A7</accession>
<evidence type="ECO:0000313" key="4">
    <source>
        <dbReference type="Proteomes" id="UP000193689"/>
    </source>
</evidence>
<feature type="signal peptide" evidence="2">
    <location>
        <begin position="1"/>
        <end position="16"/>
    </location>
</feature>
<sequence length="501" mass="53022">MIRAITALALVALVRGAPTPVSEDGNTLEERQWTIGDPWSGFWPPPPSPTAGGMNPPKEKRQGNVIIIGPPLTGGMKPPKGRRQDNSISVGPPVVVGGLNPPRERRQDGITIGGGDSTLKAKITALELQYEALIHAFGAHPPEPVEKQLKAIEAELLKYGIKIIRSPDGTTTTFTPGKVKREEASPLGAGNYGEAGFDLAGLEKTLESLMQQYGSNPPHDVFIVEEKIKHILLAYGIIIIKAPDGTTTTIYPSTKRAAATYDIEALASILEIQVQAYDGAIPPMADWLVLQDIAAVLESYDFLILPGTTTVVGPRTKQRRGTIQLGDSVNTVALQALLAMLEATYGLAPPRDIFLIEQSIATILYAQGISVPGWISPDPTVPGGVLIPGPYIPGGGITPDPTIPGGKITPDPYYPGGAIIPDPTVPGGAIHPSDRKRDESDAGLLDALTELEAQYGTYGSGKIPEPVFIVMQNIATILQADGVVVPEWPNLGGSTTIEPSD</sequence>
<evidence type="ECO:0000256" key="1">
    <source>
        <dbReference type="SAM" id="MobiDB-lite"/>
    </source>
</evidence>
<keyword evidence="4" id="KW-1185">Reference proteome</keyword>
<dbReference type="EMBL" id="MCFJ01000005">
    <property type="protein sequence ID" value="ORY66012.1"/>
    <property type="molecule type" value="Genomic_DNA"/>
</dbReference>
<dbReference type="AlphaFoldDB" id="A0A1Y2E3A7"/>
<dbReference type="RefSeq" id="XP_040716976.1">
    <property type="nucleotide sequence ID" value="XM_040858221.1"/>
</dbReference>
<evidence type="ECO:0000256" key="2">
    <source>
        <dbReference type="SAM" id="SignalP"/>
    </source>
</evidence>
<feature type="chain" id="PRO_5010988368" evidence="2">
    <location>
        <begin position="17"/>
        <end position="501"/>
    </location>
</feature>
<comment type="caution">
    <text evidence="3">The sequence shown here is derived from an EMBL/GenBank/DDBJ whole genome shotgun (WGS) entry which is preliminary data.</text>
</comment>
<proteinExistence type="predicted"/>
<feature type="compositionally biased region" description="Low complexity" evidence="1">
    <location>
        <begin position="90"/>
        <end position="101"/>
    </location>
</feature>
<dbReference type="STRING" id="1141098.A0A1Y2E3A7"/>
<protein>
    <submittedName>
        <fullName evidence="3">Uncharacterized protein</fullName>
    </submittedName>
</protein>
<keyword evidence="2" id="KW-0732">Signal</keyword>
<dbReference type="OrthoDB" id="4762260at2759"/>
<dbReference type="Proteomes" id="UP000193689">
    <property type="component" value="Unassembled WGS sequence"/>
</dbReference>
<name>A0A1Y2E3A7_9PEZI</name>
<reference evidence="3 4" key="1">
    <citation type="submission" date="2016-07" db="EMBL/GenBank/DDBJ databases">
        <title>Pervasive Adenine N6-methylation of Active Genes in Fungi.</title>
        <authorList>
            <consortium name="DOE Joint Genome Institute"/>
            <person name="Mondo S.J."/>
            <person name="Dannebaum R.O."/>
            <person name="Kuo R.C."/>
            <person name="Labutti K."/>
            <person name="Haridas S."/>
            <person name="Kuo A."/>
            <person name="Salamov A."/>
            <person name="Ahrendt S.R."/>
            <person name="Lipzen A."/>
            <person name="Sullivan W."/>
            <person name="Andreopoulos W.B."/>
            <person name="Clum A."/>
            <person name="Lindquist E."/>
            <person name="Daum C."/>
            <person name="Ramamoorthy G.K."/>
            <person name="Gryganskyi A."/>
            <person name="Culley D."/>
            <person name="Magnuson J.K."/>
            <person name="James T.Y."/>
            <person name="O'Malley M.A."/>
            <person name="Stajich J.E."/>
            <person name="Spatafora J.W."/>
            <person name="Visel A."/>
            <person name="Grigoriev I.V."/>
        </authorList>
    </citation>
    <scope>NUCLEOTIDE SEQUENCE [LARGE SCALE GENOMIC DNA]</scope>
    <source>
        <strain evidence="3 4">CBS 129021</strain>
    </source>
</reference>
<dbReference type="InParanoid" id="A0A1Y2E3A7"/>
<evidence type="ECO:0000313" key="3">
    <source>
        <dbReference type="EMBL" id="ORY66012.1"/>
    </source>
</evidence>
<feature type="region of interest" description="Disordered" evidence="1">
    <location>
        <begin position="67"/>
        <end position="113"/>
    </location>
</feature>
<organism evidence="3 4">
    <name type="scientific">Pseudomassariella vexata</name>
    <dbReference type="NCBI Taxonomy" id="1141098"/>
    <lineage>
        <taxon>Eukaryota</taxon>
        <taxon>Fungi</taxon>
        <taxon>Dikarya</taxon>
        <taxon>Ascomycota</taxon>
        <taxon>Pezizomycotina</taxon>
        <taxon>Sordariomycetes</taxon>
        <taxon>Xylariomycetidae</taxon>
        <taxon>Amphisphaeriales</taxon>
        <taxon>Pseudomassariaceae</taxon>
        <taxon>Pseudomassariella</taxon>
    </lineage>
</organism>
<dbReference type="GeneID" id="63774433"/>